<feature type="transmembrane region" description="Helical" evidence="3">
    <location>
        <begin position="6"/>
        <end position="24"/>
    </location>
</feature>
<evidence type="ECO:0000256" key="3">
    <source>
        <dbReference type="SAM" id="Phobius"/>
    </source>
</evidence>
<dbReference type="EMBL" id="SACY01000006">
    <property type="protein sequence ID" value="RVU23369.1"/>
    <property type="molecule type" value="Genomic_DNA"/>
</dbReference>
<keyword evidence="3" id="KW-0472">Membrane</keyword>
<protein>
    <submittedName>
        <fullName evidence="5">M28 family peptidase</fullName>
    </submittedName>
</protein>
<accession>A0A437PMG7</accession>
<evidence type="ECO:0000313" key="6">
    <source>
        <dbReference type="Proteomes" id="UP000282832"/>
    </source>
</evidence>
<evidence type="ECO:0000313" key="5">
    <source>
        <dbReference type="EMBL" id="RVU23369.1"/>
    </source>
</evidence>
<dbReference type="Pfam" id="PF04389">
    <property type="entry name" value="Peptidase_M28"/>
    <property type="match status" value="1"/>
</dbReference>
<dbReference type="Gene3D" id="3.40.630.10">
    <property type="entry name" value="Zn peptidases"/>
    <property type="match status" value="1"/>
</dbReference>
<sequence>MNRSKIALLLLVVFFGSGIFYVFFNNKSKSTESSISASSVVTTPTFSEDSAYHFVKKQIDFGPRVPGSSAHSSCKDWYISEFKRLGWQVQLQEFKENSYEGKALTGYNIVAQFAPEKSKRILLAAHWDSRPWADKDSVRKNEAIDAASDGASGPGVLLEIARQLNLAKEKPNVGVDIVLFDLEDLGSTEDVTGNSWALGSQYWSKNLFPVGYKPYYGILLDMVGAKGATFPQEGSSMQYAAGIVQNVWNAAADLGYSNYFIAEPGAGITDDHTSVNEIAKIQMIDIVDLKNGNDVFPSYHHTHQDNLQIIDKNTLKAVGQTLLQVLYRE</sequence>
<feature type="domain" description="Peptidase M28" evidence="4">
    <location>
        <begin position="108"/>
        <end position="325"/>
    </location>
</feature>
<name>A0A437PMG7_9BACT</name>
<dbReference type="GO" id="GO:0008270">
    <property type="term" value="F:zinc ion binding"/>
    <property type="evidence" value="ECO:0007669"/>
    <property type="project" value="TreeGrafter"/>
</dbReference>
<dbReference type="InterPro" id="IPR040234">
    <property type="entry name" value="QC/QCL"/>
</dbReference>
<keyword evidence="6" id="KW-1185">Reference proteome</keyword>
<evidence type="ECO:0000256" key="1">
    <source>
        <dbReference type="ARBA" id="ARBA00022679"/>
    </source>
</evidence>
<evidence type="ECO:0000256" key="2">
    <source>
        <dbReference type="ARBA" id="ARBA00023315"/>
    </source>
</evidence>
<keyword evidence="3" id="KW-0812">Transmembrane</keyword>
<gene>
    <name evidence="5" type="ORF">EOJ36_11600</name>
</gene>
<dbReference type="InterPro" id="IPR007484">
    <property type="entry name" value="Peptidase_M28"/>
</dbReference>
<keyword evidence="2" id="KW-0012">Acyltransferase</keyword>
<dbReference type="OrthoDB" id="9773494at2"/>
<dbReference type="PANTHER" id="PTHR12283:SF6">
    <property type="entry name" value="GLUTAMINYL-PEPTIDE CYCLOTRANSFERASE-RELATED"/>
    <property type="match status" value="1"/>
</dbReference>
<dbReference type="RefSeq" id="WP_127805558.1">
    <property type="nucleotide sequence ID" value="NZ_SACY01000006.1"/>
</dbReference>
<dbReference type="AlphaFoldDB" id="A0A437PMG7"/>
<dbReference type="Proteomes" id="UP000282832">
    <property type="component" value="Unassembled WGS sequence"/>
</dbReference>
<keyword evidence="3" id="KW-1133">Transmembrane helix</keyword>
<keyword evidence="1" id="KW-0808">Transferase</keyword>
<dbReference type="PANTHER" id="PTHR12283">
    <property type="entry name" value="GLUTAMINYL-PEPTIDE CYCLOTRANSFERASE"/>
    <property type="match status" value="1"/>
</dbReference>
<organism evidence="5 6">
    <name type="scientific">Sandaracinomonas limnophila</name>
    <dbReference type="NCBI Taxonomy" id="1862386"/>
    <lineage>
        <taxon>Bacteria</taxon>
        <taxon>Pseudomonadati</taxon>
        <taxon>Bacteroidota</taxon>
        <taxon>Cytophagia</taxon>
        <taxon>Cytophagales</taxon>
        <taxon>Flectobacillaceae</taxon>
        <taxon>Sandaracinomonas</taxon>
    </lineage>
</organism>
<dbReference type="GO" id="GO:0016603">
    <property type="term" value="F:glutaminyl-peptide cyclotransferase activity"/>
    <property type="evidence" value="ECO:0007669"/>
    <property type="project" value="TreeGrafter"/>
</dbReference>
<evidence type="ECO:0000259" key="4">
    <source>
        <dbReference type="Pfam" id="PF04389"/>
    </source>
</evidence>
<comment type="caution">
    <text evidence="5">The sequence shown here is derived from an EMBL/GenBank/DDBJ whole genome shotgun (WGS) entry which is preliminary data.</text>
</comment>
<reference evidence="5 6" key="1">
    <citation type="submission" date="2019-01" db="EMBL/GenBank/DDBJ databases">
        <authorList>
            <person name="Chen W.-M."/>
        </authorList>
    </citation>
    <scope>NUCLEOTIDE SEQUENCE [LARGE SCALE GENOMIC DNA]</scope>
    <source>
        <strain evidence="5 6">FSY-15</strain>
    </source>
</reference>
<dbReference type="SUPFAM" id="SSF53187">
    <property type="entry name" value="Zn-dependent exopeptidases"/>
    <property type="match status" value="1"/>
</dbReference>
<proteinExistence type="predicted"/>